<name>A0ABN9ECZ4_9NEOB</name>
<dbReference type="Pfam" id="PF15244">
    <property type="entry name" value="HSD3"/>
    <property type="match status" value="1"/>
</dbReference>
<dbReference type="EMBL" id="CATNWA010015385">
    <property type="protein sequence ID" value="CAI9582760.1"/>
    <property type="molecule type" value="Genomic_DNA"/>
</dbReference>
<organism evidence="2 3">
    <name type="scientific">Staurois parvus</name>
    <dbReference type="NCBI Taxonomy" id="386267"/>
    <lineage>
        <taxon>Eukaryota</taxon>
        <taxon>Metazoa</taxon>
        <taxon>Chordata</taxon>
        <taxon>Craniata</taxon>
        <taxon>Vertebrata</taxon>
        <taxon>Euteleostomi</taxon>
        <taxon>Amphibia</taxon>
        <taxon>Batrachia</taxon>
        <taxon>Anura</taxon>
        <taxon>Neobatrachia</taxon>
        <taxon>Ranoidea</taxon>
        <taxon>Ranidae</taxon>
        <taxon>Staurois</taxon>
    </lineage>
</organism>
<feature type="region of interest" description="Disordered" evidence="1">
    <location>
        <begin position="1"/>
        <end position="21"/>
    </location>
</feature>
<feature type="compositionally biased region" description="Polar residues" evidence="1">
    <location>
        <begin position="140"/>
        <end position="156"/>
    </location>
</feature>
<evidence type="ECO:0000313" key="3">
    <source>
        <dbReference type="Proteomes" id="UP001162483"/>
    </source>
</evidence>
<evidence type="ECO:0000256" key="1">
    <source>
        <dbReference type="SAM" id="MobiDB-lite"/>
    </source>
</evidence>
<feature type="compositionally biased region" description="Acidic residues" evidence="1">
    <location>
        <begin position="285"/>
        <end position="301"/>
    </location>
</feature>
<accession>A0ABN9ECZ4</accession>
<proteinExistence type="predicted"/>
<dbReference type="InterPro" id="IPR029357">
    <property type="entry name" value="SPATA7"/>
</dbReference>
<feature type="region of interest" description="Disordered" evidence="1">
    <location>
        <begin position="220"/>
        <end position="302"/>
    </location>
</feature>
<dbReference type="Proteomes" id="UP001162483">
    <property type="component" value="Unassembled WGS sequence"/>
</dbReference>
<dbReference type="PANTHER" id="PTHR14917:SF4">
    <property type="entry name" value="SPERMATOGENESIS-ASSOCIATED 7"/>
    <property type="match status" value="1"/>
</dbReference>
<protein>
    <recommendedName>
        <fullName evidence="4">Spermatogenesis associated 7</fullName>
    </recommendedName>
</protein>
<sequence length="627" mass="71386">MPVSGGDRSGGGPDPGSPPSHAVVCPARLEGHMSTKSNAFCIGPSSRLSDQYRIRDHMLAHYNKILTAKAAVDCSPPKSMTKSIKYNDQQRRERLKTVVTRIERDSSSSRASSSRPNSRESLDSALQQKDLYNGYRNTHRQFSYSDPGASPTSFISSPRHFHSSEHAADIRRRHPDLSGASSRMGCGLSGSSTWGAAMRKFQDNREKTYSGDLIEKHSHHFTSKQRPFTPRTLKTPAKSALAQSRFYTPPRRKRKEVNEAEVQTDLSSFRGRHGAANRDPPLDGEQVEDPEDSLLSDEEVDTDQHRFSASRMSFNEFKSPSPTMQRIHSEEEELAYLEFVADVTNEIMSLGLFSDRVLDRVFERHLEENRHCLDEGKMRHLLDTLRADLDSKDEKKLELFVDHNFSTRRNFRDHFVLPHAMKNDGLLSQDFSIRDYKSNLRYLDGKENEPQLHDKSQNGLDEEDNPGPSGSHIYLGARDLDHNNVLSGQEDFEATQQSPEAVTHLPEDEPDTSQQKDDFLFFQDDHEETHSESQENTQLLEKMSPVDDVLPEDHDGNQRSISQMGLTDLPELEHDMRIVHKPKDLEDLEQSFSEMIQVSKAEECFVREEETENVPSDQENVSDQDDF</sequence>
<feature type="region of interest" description="Disordered" evidence="1">
    <location>
        <begin position="444"/>
        <end position="475"/>
    </location>
</feature>
<keyword evidence="3" id="KW-1185">Reference proteome</keyword>
<feature type="region of interest" description="Disordered" evidence="1">
    <location>
        <begin position="138"/>
        <end position="167"/>
    </location>
</feature>
<gene>
    <name evidence="2" type="ORF">SPARVUS_LOCUS9709929</name>
</gene>
<comment type="caution">
    <text evidence="2">The sequence shown here is derived from an EMBL/GenBank/DDBJ whole genome shotgun (WGS) entry which is preliminary data.</text>
</comment>
<feature type="region of interest" description="Disordered" evidence="1">
    <location>
        <begin position="491"/>
        <end position="514"/>
    </location>
</feature>
<evidence type="ECO:0000313" key="2">
    <source>
        <dbReference type="EMBL" id="CAI9582760.1"/>
    </source>
</evidence>
<feature type="compositionally biased region" description="Basic and acidic residues" evidence="1">
    <location>
        <begin position="444"/>
        <end position="456"/>
    </location>
</feature>
<dbReference type="PANTHER" id="PTHR14917">
    <property type="entry name" value="SPERMATOGENESIS-ASSOCIATED PROTEIN 7"/>
    <property type="match status" value="1"/>
</dbReference>
<reference evidence="2" key="1">
    <citation type="submission" date="2023-05" db="EMBL/GenBank/DDBJ databases">
        <authorList>
            <person name="Stuckert A."/>
        </authorList>
    </citation>
    <scope>NUCLEOTIDE SEQUENCE</scope>
</reference>
<evidence type="ECO:0008006" key="4">
    <source>
        <dbReference type="Google" id="ProtNLM"/>
    </source>
</evidence>
<feature type="region of interest" description="Disordered" evidence="1">
    <location>
        <begin position="87"/>
        <end position="123"/>
    </location>
</feature>
<feature type="compositionally biased region" description="Basic and acidic residues" evidence="1">
    <location>
        <begin position="88"/>
        <end position="107"/>
    </location>
</feature>
<feature type="region of interest" description="Disordered" evidence="1">
    <location>
        <begin position="606"/>
        <end position="627"/>
    </location>
</feature>